<feature type="transmembrane region" description="Helical" evidence="10">
    <location>
        <begin position="459"/>
        <end position="478"/>
    </location>
</feature>
<reference evidence="12 13" key="1">
    <citation type="submission" date="2025-04" db="UniProtKB">
        <authorList>
            <consortium name="RefSeq"/>
        </authorList>
    </citation>
    <scope>IDENTIFICATION</scope>
    <source>
        <tissue evidence="12 13">Total insect</tissue>
    </source>
</reference>
<dbReference type="InterPro" id="IPR032974">
    <property type="entry name" value="Polypren_kinase"/>
</dbReference>
<dbReference type="GO" id="GO:0005789">
    <property type="term" value="C:endoplasmic reticulum membrane"/>
    <property type="evidence" value="ECO:0007669"/>
    <property type="project" value="UniProtKB-SubCell"/>
</dbReference>
<keyword evidence="6 12" id="KW-0418">Kinase</keyword>
<organism evidence="15">
    <name type="scientific">Thrips palmi</name>
    <name type="common">Melon thrips</name>
    <dbReference type="NCBI Taxonomy" id="161013"/>
    <lineage>
        <taxon>Eukaryota</taxon>
        <taxon>Metazoa</taxon>
        <taxon>Ecdysozoa</taxon>
        <taxon>Arthropoda</taxon>
        <taxon>Hexapoda</taxon>
        <taxon>Insecta</taxon>
        <taxon>Pterygota</taxon>
        <taxon>Neoptera</taxon>
        <taxon>Paraneoptera</taxon>
        <taxon>Thysanoptera</taxon>
        <taxon>Terebrantia</taxon>
        <taxon>Thripoidea</taxon>
        <taxon>Thripidae</taxon>
        <taxon>Thrips</taxon>
    </lineage>
</organism>
<dbReference type="GO" id="GO:0004168">
    <property type="term" value="F:dolichol kinase activity"/>
    <property type="evidence" value="ECO:0007669"/>
    <property type="project" value="UniProtKB-EC"/>
</dbReference>
<evidence type="ECO:0000313" key="12">
    <source>
        <dbReference type="RefSeq" id="XP_034246862.1"/>
    </source>
</evidence>
<evidence type="ECO:0000313" key="11">
    <source>
        <dbReference type="Proteomes" id="UP000515158"/>
    </source>
</evidence>
<sequence>MEDLFCQYKTLCKSIRVSFKNCGYNLRPRAEAGLWVVPLIPTALLVSTLKQIFAGGQASLSHVYFATTVVSCGVLVTTILYLMRFLPKLGHRIHNAYLGVPAVGTLLFLLITQNVYSHNFHDFERENTWFRKSCGLSRTAHILTGFILSILGGVMSSYGVLAGLPTLLTLAPSCFTIGEAVVVVHCLIIFVYSSAVNLCHVAFSHVPLLAEMDISQETSYDISTVILQVGMLSVLLMLGVLVASPETREPYLFYVVLSLAVLTTVVCLHLLLGGSPFIWIVLNITRDQGTFNIFLWWIICSIAATVSVHRQVRWEQKASTSQRKLFHLLAVVVFGLGILNVPDLIYLASGVCFAIFLVLEAARILQIPPLSDILKNGFILYGDEKDILIALTPLYLLAGMAAPLWLSPLGNIPIEAAHLMPYLSGLLSIGVGDTAASYIGSNFGSTKWPGTNRTVEGTIACFTSQLAVTLLLIFFDYLPGDILSLFRNVVAIGATSMIESRTDQVDNMVLPLVHFILT</sequence>
<evidence type="ECO:0000313" key="15">
    <source>
        <dbReference type="RefSeq" id="XP_034246883.1"/>
    </source>
</evidence>
<feature type="transmembrane region" description="Helical" evidence="10">
    <location>
        <begin position="294"/>
        <end position="312"/>
    </location>
</feature>
<feature type="transmembrane region" description="Helical" evidence="10">
    <location>
        <begin position="223"/>
        <end position="244"/>
    </location>
</feature>
<keyword evidence="8 10" id="KW-1133">Transmembrane helix</keyword>
<feature type="transmembrane region" description="Helical" evidence="10">
    <location>
        <begin position="180"/>
        <end position="203"/>
    </location>
</feature>
<feature type="transmembrane region" description="Helical" evidence="10">
    <location>
        <begin position="251"/>
        <end position="282"/>
    </location>
</feature>
<dbReference type="Proteomes" id="UP000515158">
    <property type="component" value="Unplaced"/>
</dbReference>
<keyword evidence="5 10" id="KW-0812">Transmembrane</keyword>
<evidence type="ECO:0000256" key="6">
    <source>
        <dbReference type="ARBA" id="ARBA00022777"/>
    </source>
</evidence>
<protein>
    <recommendedName>
        <fullName evidence="3">dolichol kinase</fullName>
        <ecNumber evidence="3">2.7.1.108</ecNumber>
    </recommendedName>
</protein>
<evidence type="ECO:0000256" key="5">
    <source>
        <dbReference type="ARBA" id="ARBA00022692"/>
    </source>
</evidence>
<dbReference type="RefSeq" id="XP_034246870.1">
    <property type="nucleotide sequence ID" value="XM_034390979.1"/>
</dbReference>
<dbReference type="CTD" id="22845"/>
<comment type="subcellular location">
    <subcellularLocation>
        <location evidence="1">Endoplasmic reticulum membrane</location>
        <topology evidence="1">Multi-pass membrane protein</topology>
    </subcellularLocation>
</comment>
<dbReference type="RefSeq" id="XP_034246883.1">
    <property type="nucleotide sequence ID" value="XM_034390992.1"/>
</dbReference>
<evidence type="ECO:0000256" key="2">
    <source>
        <dbReference type="ARBA" id="ARBA00010794"/>
    </source>
</evidence>
<dbReference type="GO" id="GO:0043048">
    <property type="term" value="P:dolichyl monophosphate biosynthetic process"/>
    <property type="evidence" value="ECO:0007669"/>
    <property type="project" value="TreeGrafter"/>
</dbReference>
<feature type="transmembrane region" description="Helical" evidence="10">
    <location>
        <begin position="324"/>
        <end position="341"/>
    </location>
</feature>
<feature type="transmembrane region" description="Helical" evidence="10">
    <location>
        <begin position="419"/>
        <end position="439"/>
    </location>
</feature>
<gene>
    <name evidence="12 13 14 15" type="primary">LOC117648463</name>
</gene>
<evidence type="ECO:0000256" key="7">
    <source>
        <dbReference type="ARBA" id="ARBA00022824"/>
    </source>
</evidence>
<dbReference type="KEGG" id="tpal:117648463"/>
<proteinExistence type="inferred from homology"/>
<dbReference type="AlphaFoldDB" id="A0A6P8Z326"/>
<evidence type="ECO:0000256" key="8">
    <source>
        <dbReference type="ARBA" id="ARBA00022989"/>
    </source>
</evidence>
<keyword evidence="7" id="KW-0256">Endoplasmic reticulum</keyword>
<dbReference type="RefSeq" id="XP_034246862.1">
    <property type="nucleotide sequence ID" value="XM_034390971.1"/>
</dbReference>
<evidence type="ECO:0000256" key="9">
    <source>
        <dbReference type="ARBA" id="ARBA00023136"/>
    </source>
</evidence>
<accession>A0A6P8Z326</accession>
<evidence type="ECO:0000313" key="14">
    <source>
        <dbReference type="RefSeq" id="XP_034246876.1"/>
    </source>
</evidence>
<evidence type="ECO:0000256" key="3">
    <source>
        <dbReference type="ARBA" id="ARBA00012132"/>
    </source>
</evidence>
<name>A0A6P8Z326_THRPL</name>
<dbReference type="GeneID" id="117648463"/>
<keyword evidence="4" id="KW-0808">Transferase</keyword>
<feature type="transmembrane region" description="Helical" evidence="10">
    <location>
        <begin position="32"/>
        <end position="52"/>
    </location>
</feature>
<dbReference type="RefSeq" id="XP_034246876.1">
    <property type="nucleotide sequence ID" value="XM_034390985.1"/>
</dbReference>
<evidence type="ECO:0000256" key="10">
    <source>
        <dbReference type="SAM" id="Phobius"/>
    </source>
</evidence>
<dbReference type="PANTHER" id="PTHR13205:SF15">
    <property type="entry name" value="DOLICHOL KINASE"/>
    <property type="match status" value="1"/>
</dbReference>
<dbReference type="EC" id="2.7.1.108" evidence="3"/>
<feature type="transmembrane region" description="Helical" evidence="10">
    <location>
        <begin position="146"/>
        <end position="168"/>
    </location>
</feature>
<dbReference type="OrthoDB" id="377083at2759"/>
<keyword evidence="11" id="KW-1185">Reference proteome</keyword>
<feature type="transmembrane region" description="Helical" evidence="10">
    <location>
        <begin position="64"/>
        <end position="83"/>
    </location>
</feature>
<feature type="transmembrane region" description="Helical" evidence="10">
    <location>
        <begin position="95"/>
        <end position="116"/>
    </location>
</feature>
<keyword evidence="9 10" id="KW-0472">Membrane</keyword>
<evidence type="ECO:0000313" key="13">
    <source>
        <dbReference type="RefSeq" id="XP_034246870.1"/>
    </source>
</evidence>
<evidence type="ECO:0000256" key="4">
    <source>
        <dbReference type="ARBA" id="ARBA00022679"/>
    </source>
</evidence>
<dbReference type="PANTHER" id="PTHR13205">
    <property type="entry name" value="TRANSMEMBRANE PROTEIN 15-RELATED"/>
    <property type="match status" value="1"/>
</dbReference>
<comment type="similarity">
    <text evidence="2">Belongs to the polyprenol kinase family.</text>
</comment>
<feature type="transmembrane region" description="Helical" evidence="10">
    <location>
        <begin position="387"/>
        <end position="407"/>
    </location>
</feature>
<evidence type="ECO:0000256" key="1">
    <source>
        <dbReference type="ARBA" id="ARBA00004477"/>
    </source>
</evidence>